<dbReference type="OrthoDB" id="6500128at2759"/>
<keyword evidence="1" id="KW-0547">Nucleotide-binding</keyword>
<reference evidence="4 5" key="1">
    <citation type="journal article" date="2012" name="Genome Biol.">
        <title>The genome of the polar eukaryotic microalga coccomyxa subellipsoidea reveals traits of cold adaptation.</title>
        <authorList>
            <person name="Blanc G."/>
            <person name="Agarkova I."/>
            <person name="Grimwood J."/>
            <person name="Kuo A."/>
            <person name="Brueggeman A."/>
            <person name="Dunigan D."/>
            <person name="Gurnon J."/>
            <person name="Ladunga I."/>
            <person name="Lindquist E."/>
            <person name="Lucas S."/>
            <person name="Pangilinan J."/>
            <person name="Proschold T."/>
            <person name="Salamov A."/>
            <person name="Schmutz J."/>
            <person name="Weeks D."/>
            <person name="Yamada T."/>
            <person name="Claverie J.M."/>
            <person name="Grigoriev I."/>
            <person name="Van Etten J."/>
            <person name="Lomsadze A."/>
            <person name="Borodovsky M."/>
        </authorList>
    </citation>
    <scope>NUCLEOTIDE SEQUENCE [LARGE SCALE GENOMIC DNA]</scope>
    <source>
        <strain evidence="4 5">C-169</strain>
    </source>
</reference>
<feature type="domain" description="ABC transporter" evidence="3">
    <location>
        <begin position="335"/>
        <end position="551"/>
    </location>
</feature>
<feature type="non-terminal residue" evidence="4">
    <location>
        <position position="1"/>
    </location>
</feature>
<dbReference type="Gene3D" id="3.40.50.300">
    <property type="entry name" value="P-loop containing nucleotide triphosphate hydrolases"/>
    <property type="match status" value="2"/>
</dbReference>
<dbReference type="Pfam" id="PF00005">
    <property type="entry name" value="ABC_tran"/>
    <property type="match status" value="2"/>
</dbReference>
<keyword evidence="4" id="KW-0378">Hydrolase</keyword>
<dbReference type="GO" id="GO:0016887">
    <property type="term" value="F:ATP hydrolysis activity"/>
    <property type="evidence" value="ECO:0007669"/>
    <property type="project" value="InterPro"/>
</dbReference>
<evidence type="ECO:0000259" key="3">
    <source>
        <dbReference type="PROSITE" id="PS50893"/>
    </source>
</evidence>
<dbReference type="AlphaFoldDB" id="I0ZAG4"/>
<dbReference type="InterPro" id="IPR027417">
    <property type="entry name" value="P-loop_NTPase"/>
</dbReference>
<gene>
    <name evidence="4" type="ORF">COCSUDRAFT_11562</name>
</gene>
<accession>I0ZAG4</accession>
<dbReference type="SMART" id="SM00382">
    <property type="entry name" value="AAA"/>
    <property type="match status" value="2"/>
</dbReference>
<dbReference type="RefSeq" id="XP_005652177.1">
    <property type="nucleotide sequence ID" value="XM_005652120.1"/>
</dbReference>
<evidence type="ECO:0000313" key="4">
    <source>
        <dbReference type="EMBL" id="EIE27633.1"/>
    </source>
</evidence>
<dbReference type="CDD" id="cd03221">
    <property type="entry name" value="ABCF_EF-3"/>
    <property type="match status" value="1"/>
</dbReference>
<dbReference type="EMBL" id="AGSI01000001">
    <property type="protein sequence ID" value="EIE27633.1"/>
    <property type="molecule type" value="Genomic_DNA"/>
</dbReference>
<proteinExistence type="predicted"/>
<dbReference type="SUPFAM" id="SSF52540">
    <property type="entry name" value="P-loop containing nucleoside triphosphate hydrolases"/>
    <property type="match status" value="2"/>
</dbReference>
<dbReference type="InterPro" id="IPR017871">
    <property type="entry name" value="ABC_transporter-like_CS"/>
</dbReference>
<dbReference type="InterPro" id="IPR003593">
    <property type="entry name" value="AAA+_ATPase"/>
</dbReference>
<organism evidence="4 5">
    <name type="scientific">Coccomyxa subellipsoidea (strain C-169)</name>
    <name type="common">Green microalga</name>
    <dbReference type="NCBI Taxonomy" id="574566"/>
    <lineage>
        <taxon>Eukaryota</taxon>
        <taxon>Viridiplantae</taxon>
        <taxon>Chlorophyta</taxon>
        <taxon>core chlorophytes</taxon>
        <taxon>Trebouxiophyceae</taxon>
        <taxon>Trebouxiophyceae incertae sedis</taxon>
        <taxon>Coccomyxaceae</taxon>
        <taxon>Coccomyxa</taxon>
        <taxon>Coccomyxa subellipsoidea</taxon>
    </lineage>
</organism>
<dbReference type="PROSITE" id="PS00211">
    <property type="entry name" value="ABC_TRANSPORTER_1"/>
    <property type="match status" value="1"/>
</dbReference>
<dbReference type="PANTHER" id="PTHR42855">
    <property type="entry name" value="ABC TRANSPORTER ATP-BINDING SUBUNIT"/>
    <property type="match status" value="1"/>
</dbReference>
<dbReference type="PANTHER" id="PTHR42855:SF1">
    <property type="entry name" value="ABC TRANSPORTER DOMAIN-CONTAINING PROTEIN"/>
    <property type="match status" value="1"/>
</dbReference>
<name>I0ZAG4_COCSC</name>
<dbReference type="PROSITE" id="PS50893">
    <property type="entry name" value="ABC_TRANSPORTER_2"/>
    <property type="match status" value="2"/>
</dbReference>
<keyword evidence="2" id="KW-0067">ATP-binding</keyword>
<keyword evidence="5" id="KW-1185">Reference proteome</keyword>
<dbReference type="InterPro" id="IPR003439">
    <property type="entry name" value="ABC_transporter-like_ATP-bd"/>
</dbReference>
<comment type="caution">
    <text evidence="4">The sequence shown here is derived from an EMBL/GenBank/DDBJ whole genome shotgun (WGS) entry which is preliminary data.</text>
</comment>
<feature type="domain" description="ABC transporter" evidence="3">
    <location>
        <begin position="8"/>
        <end position="271"/>
    </location>
</feature>
<protein>
    <submittedName>
        <fullName evidence="4">P-loop containing nucleoside triphosphate hydrolase protein</fullName>
    </submittedName>
</protein>
<dbReference type="GO" id="GO:0005524">
    <property type="term" value="F:ATP binding"/>
    <property type="evidence" value="ECO:0007669"/>
    <property type="project" value="UniProtKB-KW"/>
</dbReference>
<dbReference type="KEGG" id="csl:COCSUDRAFT_11562"/>
<sequence>SKTAQTLLTLENVGRTHDGQTQLFADVTLTIKKGQRLAVVGPNGCGKTSLLRVLAGVDEPDSGVVRNRGIKIGYLPQMPQLEEGLSAIDAVMASESLLARCLRTYDQAMTSGNKKACMQPPCSWPSAIAQMDALGGWEARERALQMLEQVGVADSAQSVGSMSGGQQRRKLGRSGIHSSAAQSHAIVLGSRGATLVLVKGAIKWMEESFCARGMSLVVVTHDRAFMESVCTSVLEMEAGEVHLHSFGGSGSYARFRELREERRAAKAAAAASAKNVLRKETEWMRRQPKARSVKAAARVRQFYELTAAARDVPQAETHVAFDGGVGMRRQGRKVLELKGASCHVGEKEIIRDFWYEFFPGERLGVVGANGAGKSSLLRMVAGQLSLSAGNRDMGETTQLGFFTQEPLDIPETMTMNAYLRDIGSRQASLTGSTEEDISDTPVHVLERVGFPRSRHYTQVKYLSGGEKRRLQLAAVLMAKPNLLILDEPTNDLDLATVESLEGFLASYGGCLLVASHDRAFMEGLDRMFVLRGDGVVRLFEGSYSEVRPHLT</sequence>
<evidence type="ECO:0000256" key="2">
    <source>
        <dbReference type="ARBA" id="ARBA00022840"/>
    </source>
</evidence>
<evidence type="ECO:0000313" key="5">
    <source>
        <dbReference type="Proteomes" id="UP000007264"/>
    </source>
</evidence>
<dbReference type="InterPro" id="IPR051309">
    <property type="entry name" value="ABCF_ATPase"/>
</dbReference>
<evidence type="ECO:0000256" key="1">
    <source>
        <dbReference type="ARBA" id="ARBA00022741"/>
    </source>
</evidence>
<dbReference type="eggNOG" id="KOG0927">
    <property type="taxonomic scope" value="Eukaryota"/>
</dbReference>
<dbReference type="GeneID" id="17045648"/>
<dbReference type="STRING" id="574566.I0ZAG4"/>
<dbReference type="Proteomes" id="UP000007264">
    <property type="component" value="Unassembled WGS sequence"/>
</dbReference>